<dbReference type="EMBL" id="CP031003">
    <property type="protein sequence ID" value="AXN36018.1"/>
    <property type="molecule type" value="Genomic_DNA"/>
</dbReference>
<gene>
    <name evidence="2" type="ORF">DT351_06425</name>
    <name evidence="3" type="ORF">PSR33_01775</name>
</gene>
<protein>
    <submittedName>
        <fullName evidence="2">DUF111 family protein</fullName>
    </submittedName>
</protein>
<sequence length="161" mass="18087">MRKKKLSQQVVKTDTDQILVLEANIDDQSAESLAPVLDLLMDNGALDAFFSPIQMKKNRPAIKLTVMIHPADQQAMTYLILKHTATVGVRYQTMGRTIMPRHFITVATRFGDIRVKIVNYDDLEKYSPEFDDCLAAAKAHDVALNQVYLAVYQSMPESGLS</sequence>
<evidence type="ECO:0000313" key="3">
    <source>
        <dbReference type="EMBL" id="WDC92300.1"/>
    </source>
</evidence>
<dbReference type="Proteomes" id="UP001215533">
    <property type="component" value="Chromosome"/>
</dbReference>
<dbReference type="AlphaFoldDB" id="A0A1B2A7S5"/>
<dbReference type="Gene3D" id="3.10.20.300">
    <property type="entry name" value="mk0293 like domain"/>
    <property type="match status" value="1"/>
</dbReference>
<dbReference type="EMBL" id="CP117683">
    <property type="protein sequence ID" value="WDC92300.1"/>
    <property type="molecule type" value="Genomic_DNA"/>
</dbReference>
<dbReference type="InterPro" id="IPR002822">
    <property type="entry name" value="Ni_insertion"/>
</dbReference>
<dbReference type="PANTHER" id="PTHR36566:SF1">
    <property type="entry name" value="PYRIDINIUM-3,5-BISTHIOCARBOXYLIC ACID MONONUCLEOTIDE NICKEL INSERTION PROTEIN"/>
    <property type="match status" value="1"/>
</dbReference>
<evidence type="ECO:0000256" key="1">
    <source>
        <dbReference type="ARBA" id="ARBA00022596"/>
    </source>
</evidence>
<evidence type="ECO:0000313" key="2">
    <source>
        <dbReference type="EMBL" id="AXN36018.1"/>
    </source>
</evidence>
<dbReference type="Proteomes" id="UP000257607">
    <property type="component" value="Chromosome"/>
</dbReference>
<dbReference type="OrthoDB" id="9765625at2"/>
<evidence type="ECO:0000313" key="4">
    <source>
        <dbReference type="Proteomes" id="UP000257607"/>
    </source>
</evidence>
<dbReference type="Pfam" id="PF01969">
    <property type="entry name" value="Ni_insertion"/>
    <property type="match status" value="1"/>
</dbReference>
<keyword evidence="1" id="KW-0533">Nickel</keyword>
<accession>A0A1B2A7S5</accession>
<organism evidence="2 4">
    <name type="scientific">Latilactobacillus curvatus</name>
    <name type="common">Lactobacillus curvatus</name>
    <dbReference type="NCBI Taxonomy" id="28038"/>
    <lineage>
        <taxon>Bacteria</taxon>
        <taxon>Bacillati</taxon>
        <taxon>Bacillota</taxon>
        <taxon>Bacilli</taxon>
        <taxon>Lactobacillales</taxon>
        <taxon>Lactobacillaceae</taxon>
        <taxon>Latilactobacillus</taxon>
    </lineage>
</organism>
<dbReference type="RefSeq" id="WP_004270486.1">
    <property type="nucleotide sequence ID" value="NZ_CABIVZ010000003.1"/>
</dbReference>
<dbReference type="PANTHER" id="PTHR36566">
    <property type="entry name" value="NICKEL INSERTION PROTEIN-RELATED"/>
    <property type="match status" value="1"/>
</dbReference>
<reference evidence="2 4" key="1">
    <citation type="submission" date="2018-07" db="EMBL/GenBank/DDBJ databases">
        <title>Lactobacillus curvatus genome sequence.</title>
        <authorList>
            <person name="Prechtl R."/>
        </authorList>
    </citation>
    <scope>NUCLEOTIDE SEQUENCE [LARGE SCALE GENOMIC DNA]</scope>
    <source>
        <strain evidence="2 4">TMW 1.1928</strain>
    </source>
</reference>
<reference evidence="3" key="2">
    <citation type="submission" date="2023-02" db="EMBL/GenBank/DDBJ databases">
        <title>Complete genome sequence of Lactobacillus curvatus CACC879 isolated from Pig feces.</title>
        <authorList>
            <person name="Park S."/>
            <person name="Park M.A."/>
            <person name="Kim D.-H."/>
            <person name="Kim Y."/>
        </authorList>
    </citation>
    <scope>NUCLEOTIDE SEQUENCE</scope>
    <source>
        <strain evidence="3">CACC879</strain>
    </source>
</reference>
<dbReference type="Gene3D" id="3.30.70.1380">
    <property type="entry name" value="Transcriptional regulatory protein pf0864 domain like"/>
    <property type="match status" value="1"/>
</dbReference>
<proteinExistence type="predicted"/>
<name>A0A1B2A7S5_LATCU</name>